<organism evidence="1 2">
    <name type="scientific">Cherax quadricarinatus</name>
    <name type="common">Australian red claw crayfish</name>
    <dbReference type="NCBI Taxonomy" id="27406"/>
    <lineage>
        <taxon>Eukaryota</taxon>
        <taxon>Metazoa</taxon>
        <taxon>Ecdysozoa</taxon>
        <taxon>Arthropoda</taxon>
        <taxon>Crustacea</taxon>
        <taxon>Multicrustacea</taxon>
        <taxon>Malacostraca</taxon>
        <taxon>Eumalacostraca</taxon>
        <taxon>Eucarida</taxon>
        <taxon>Decapoda</taxon>
        <taxon>Pleocyemata</taxon>
        <taxon>Astacidea</taxon>
        <taxon>Parastacoidea</taxon>
        <taxon>Parastacidae</taxon>
        <taxon>Cherax</taxon>
    </lineage>
</organism>
<protein>
    <submittedName>
        <fullName evidence="1">Uncharacterized protein</fullName>
    </submittedName>
</protein>
<accession>A0AAW0WFQ7</accession>
<dbReference type="Proteomes" id="UP001445076">
    <property type="component" value="Unassembled WGS sequence"/>
</dbReference>
<keyword evidence="2" id="KW-1185">Reference proteome</keyword>
<feature type="non-terminal residue" evidence="1">
    <location>
        <position position="206"/>
    </location>
</feature>
<dbReference type="AlphaFoldDB" id="A0AAW0WFQ7"/>
<reference evidence="1 2" key="1">
    <citation type="journal article" date="2024" name="BMC Genomics">
        <title>Genome assembly of redclaw crayfish (Cherax quadricarinatus) provides insights into its immune adaptation and hypoxia tolerance.</title>
        <authorList>
            <person name="Liu Z."/>
            <person name="Zheng J."/>
            <person name="Li H."/>
            <person name="Fang K."/>
            <person name="Wang S."/>
            <person name="He J."/>
            <person name="Zhou D."/>
            <person name="Weng S."/>
            <person name="Chi M."/>
            <person name="Gu Z."/>
            <person name="He J."/>
            <person name="Li F."/>
            <person name="Wang M."/>
        </authorList>
    </citation>
    <scope>NUCLEOTIDE SEQUENCE [LARGE SCALE GENOMIC DNA]</scope>
    <source>
        <strain evidence="1">ZL_2023a</strain>
    </source>
</reference>
<sequence>KSTTEVRIPKAMVSLEVWIPPGYNAESLTTDFETTSYLGSGGCFGWFLPKSLLAQDFILDHWRSYTSPNSKALRMFSRTFEELQELSNKMKDPETGEFYCPDNLGCEKGMYTPPRCTPDQICAVLFASFADNNVTKFIRRQIETMKAYVRVVWIGPNLDHKFIERNIHLPGLFERSILIFHWRPSVLLQPFDVISVSFPPCIDRTV</sequence>
<evidence type="ECO:0000313" key="1">
    <source>
        <dbReference type="EMBL" id="KAK8726639.1"/>
    </source>
</evidence>
<gene>
    <name evidence="1" type="ORF">OTU49_009968</name>
</gene>
<evidence type="ECO:0000313" key="2">
    <source>
        <dbReference type="Proteomes" id="UP001445076"/>
    </source>
</evidence>
<feature type="non-terminal residue" evidence="1">
    <location>
        <position position="1"/>
    </location>
</feature>
<dbReference type="EMBL" id="JARKIK010000078">
    <property type="protein sequence ID" value="KAK8726639.1"/>
    <property type="molecule type" value="Genomic_DNA"/>
</dbReference>
<comment type="caution">
    <text evidence="1">The sequence shown here is derived from an EMBL/GenBank/DDBJ whole genome shotgun (WGS) entry which is preliminary data.</text>
</comment>
<proteinExistence type="predicted"/>
<name>A0AAW0WFQ7_CHEQU</name>